<feature type="domain" description="Rieske" evidence="7">
    <location>
        <begin position="55"/>
        <end position="163"/>
    </location>
</feature>
<evidence type="ECO:0000256" key="4">
    <source>
        <dbReference type="ARBA" id="ARBA00023002"/>
    </source>
</evidence>
<evidence type="ECO:0000313" key="9">
    <source>
        <dbReference type="Proteomes" id="UP000198519"/>
    </source>
</evidence>
<dbReference type="Gene3D" id="2.102.10.10">
    <property type="entry name" value="Rieske [2Fe-2S] iron-sulphur domain"/>
    <property type="match status" value="1"/>
</dbReference>
<dbReference type="GO" id="GO:0051213">
    <property type="term" value="F:dioxygenase activity"/>
    <property type="evidence" value="ECO:0007669"/>
    <property type="project" value="UniProtKB-KW"/>
</dbReference>
<proteinExistence type="predicted"/>
<evidence type="ECO:0000256" key="6">
    <source>
        <dbReference type="ARBA" id="ARBA00023014"/>
    </source>
</evidence>
<dbReference type="InterPro" id="IPR015879">
    <property type="entry name" value="Ring_hydroxy_dOase_asu_C_dom"/>
</dbReference>
<keyword evidence="6" id="KW-0411">Iron-sulfur</keyword>
<dbReference type="PANTHER" id="PTHR43756">
    <property type="entry name" value="CHOLINE MONOOXYGENASE, CHLOROPLASTIC"/>
    <property type="match status" value="1"/>
</dbReference>
<dbReference type="GO" id="GO:0005506">
    <property type="term" value="F:iron ion binding"/>
    <property type="evidence" value="ECO:0007669"/>
    <property type="project" value="InterPro"/>
</dbReference>
<dbReference type="CDD" id="cd03469">
    <property type="entry name" value="Rieske_RO_Alpha_N"/>
    <property type="match status" value="1"/>
</dbReference>
<dbReference type="PROSITE" id="PS51296">
    <property type="entry name" value="RIESKE"/>
    <property type="match status" value="1"/>
</dbReference>
<dbReference type="Gene3D" id="3.90.380.10">
    <property type="entry name" value="Naphthalene 1,2-dioxygenase Alpha Subunit, Chain A, domain 1"/>
    <property type="match status" value="2"/>
</dbReference>
<dbReference type="Pfam" id="PF00355">
    <property type="entry name" value="Rieske"/>
    <property type="match status" value="1"/>
</dbReference>
<keyword evidence="3" id="KW-0479">Metal-binding</keyword>
<evidence type="ECO:0000313" key="8">
    <source>
        <dbReference type="EMBL" id="SFM70994.1"/>
    </source>
</evidence>
<dbReference type="STRING" id="488535.SAMN04487963_3460"/>
<name>A0A1I4T2M5_9GAMM</name>
<gene>
    <name evidence="8" type="ORF">SAMN04487963_3460</name>
</gene>
<dbReference type="SUPFAM" id="SSF55961">
    <property type="entry name" value="Bet v1-like"/>
    <property type="match status" value="1"/>
</dbReference>
<keyword evidence="2" id="KW-0001">2Fe-2S</keyword>
<dbReference type="InterPro" id="IPR036922">
    <property type="entry name" value="Rieske_2Fe-2S_sf"/>
</dbReference>
<sequence>MNRSDERQLLKQCLSLLEEKSTTLSPESHTSPTTRYTDPARFEQELKAIHQRLPIAYLHSSELPEPHHFRTIETHVGSVLFTRGEDGQVRAFHNVCRHRGTRVESRSSGCTKAFSCPYHAWRYSTEGELVSVPFEQTCFPELNKGEHGLATIPCAEAHGFIWLCPLADSQEAAEQQVAQHLEAVSGDLAWLAPGQLHVFEQHRQRWRCNWKILQEGGLETYHFKFAHKNSIGPYFLSNTCVTNQFGAHFRVVMPTERLKEVTEASLADTRLRDITHIVYGLAPQTTFLVQKAHIDWIQMIPVSVDETDVIITSLIPTPREELSAEEFTHWKRNQSISIATLDEDFELGQSIQAGLNSGANQSLTFGRNEGALAAYNRWVEDQLHAFSD</sequence>
<dbReference type="PRINTS" id="PR00090">
    <property type="entry name" value="RNGDIOXGNASE"/>
</dbReference>
<reference evidence="9" key="1">
    <citation type="submission" date="2016-10" db="EMBL/GenBank/DDBJ databases">
        <authorList>
            <person name="Varghese N."/>
            <person name="Submissions S."/>
        </authorList>
    </citation>
    <scope>NUCLEOTIDE SEQUENCE [LARGE SCALE GENOMIC DNA]</scope>
    <source>
        <strain evidence="9">CGMCC 1.7061</strain>
    </source>
</reference>
<keyword evidence="4" id="KW-0560">Oxidoreductase</keyword>
<dbReference type="GO" id="GO:0051537">
    <property type="term" value="F:2 iron, 2 sulfur cluster binding"/>
    <property type="evidence" value="ECO:0007669"/>
    <property type="project" value="UniProtKB-KW"/>
</dbReference>
<evidence type="ECO:0000256" key="2">
    <source>
        <dbReference type="ARBA" id="ARBA00022714"/>
    </source>
</evidence>
<accession>A0A1I4T2M5</accession>
<dbReference type="EMBL" id="FOUE01000006">
    <property type="protein sequence ID" value="SFM70994.1"/>
    <property type="molecule type" value="Genomic_DNA"/>
</dbReference>
<dbReference type="InterPro" id="IPR017941">
    <property type="entry name" value="Rieske_2Fe-2S"/>
</dbReference>
<dbReference type="OrthoDB" id="9769355at2"/>
<dbReference type="PANTHER" id="PTHR43756:SF5">
    <property type="entry name" value="CHOLINE MONOOXYGENASE, CHLOROPLASTIC"/>
    <property type="match status" value="1"/>
</dbReference>
<dbReference type="SUPFAM" id="SSF50022">
    <property type="entry name" value="ISP domain"/>
    <property type="match status" value="1"/>
</dbReference>
<protein>
    <submittedName>
        <fullName evidence="8">Phenylpropionate dioxygenase, large terminal subunit</fullName>
    </submittedName>
</protein>
<dbReference type="AlphaFoldDB" id="A0A1I4T2M5"/>
<dbReference type="InterPro" id="IPR001663">
    <property type="entry name" value="Rng_hydr_dOase-A"/>
</dbReference>
<keyword evidence="5" id="KW-0408">Iron</keyword>
<dbReference type="Proteomes" id="UP000198519">
    <property type="component" value="Unassembled WGS sequence"/>
</dbReference>
<keyword evidence="9" id="KW-1185">Reference proteome</keyword>
<evidence type="ECO:0000256" key="1">
    <source>
        <dbReference type="ARBA" id="ARBA00001962"/>
    </source>
</evidence>
<keyword evidence="8" id="KW-0223">Dioxygenase</keyword>
<evidence type="ECO:0000256" key="5">
    <source>
        <dbReference type="ARBA" id="ARBA00023004"/>
    </source>
</evidence>
<evidence type="ECO:0000256" key="3">
    <source>
        <dbReference type="ARBA" id="ARBA00022723"/>
    </source>
</evidence>
<organism evidence="8 9">
    <name type="scientific">Marinobacter zhejiangensis</name>
    <dbReference type="NCBI Taxonomy" id="488535"/>
    <lineage>
        <taxon>Bacteria</taxon>
        <taxon>Pseudomonadati</taxon>
        <taxon>Pseudomonadota</taxon>
        <taxon>Gammaproteobacteria</taxon>
        <taxon>Pseudomonadales</taxon>
        <taxon>Marinobacteraceae</taxon>
        <taxon>Marinobacter</taxon>
    </lineage>
</organism>
<dbReference type="RefSeq" id="WP_092026063.1">
    <property type="nucleotide sequence ID" value="NZ_FOUE01000006.1"/>
</dbReference>
<evidence type="ECO:0000259" key="7">
    <source>
        <dbReference type="PROSITE" id="PS51296"/>
    </source>
</evidence>
<dbReference type="Pfam" id="PF00848">
    <property type="entry name" value="Ring_hydroxyl_A"/>
    <property type="match status" value="1"/>
</dbReference>
<comment type="cofactor">
    <cofactor evidence="1">
        <name>Fe cation</name>
        <dbReference type="ChEBI" id="CHEBI:24875"/>
    </cofactor>
</comment>